<sequence>MLKIDKLTSIHARGKFARICVEIDLEKKLIPQVSVNALGLVLNLEYEGLHAVCFNCGKYGHKKDVCPELKSVNPQVANKDGEAKV</sequence>
<evidence type="ECO:0000313" key="3">
    <source>
        <dbReference type="EMBL" id="MCI53307.1"/>
    </source>
</evidence>
<evidence type="ECO:0000259" key="2">
    <source>
        <dbReference type="PROSITE" id="PS50158"/>
    </source>
</evidence>
<dbReference type="PROSITE" id="PS50158">
    <property type="entry name" value="ZF_CCHC"/>
    <property type="match status" value="1"/>
</dbReference>
<accession>A0A392SY06</accession>
<feature type="domain" description="CCHC-type" evidence="2">
    <location>
        <begin position="53"/>
        <end position="68"/>
    </location>
</feature>
<comment type="caution">
    <text evidence="3">The sequence shown here is derived from an EMBL/GenBank/DDBJ whole genome shotgun (WGS) entry which is preliminary data.</text>
</comment>
<keyword evidence="4" id="KW-1185">Reference proteome</keyword>
<dbReference type="AlphaFoldDB" id="A0A392SY06"/>
<dbReference type="Proteomes" id="UP000265520">
    <property type="component" value="Unassembled WGS sequence"/>
</dbReference>
<keyword evidence="1" id="KW-0479">Metal-binding</keyword>
<dbReference type="InterPro" id="IPR001878">
    <property type="entry name" value="Znf_CCHC"/>
</dbReference>
<dbReference type="InterPro" id="IPR040256">
    <property type="entry name" value="At4g02000-like"/>
</dbReference>
<dbReference type="GO" id="GO:0008270">
    <property type="term" value="F:zinc ion binding"/>
    <property type="evidence" value="ECO:0007669"/>
    <property type="project" value="UniProtKB-KW"/>
</dbReference>
<feature type="non-terminal residue" evidence="3">
    <location>
        <position position="85"/>
    </location>
</feature>
<keyword evidence="1" id="KW-0862">Zinc</keyword>
<evidence type="ECO:0000313" key="4">
    <source>
        <dbReference type="Proteomes" id="UP000265520"/>
    </source>
</evidence>
<name>A0A392SY06_9FABA</name>
<dbReference type="GO" id="GO:0003676">
    <property type="term" value="F:nucleic acid binding"/>
    <property type="evidence" value="ECO:0007669"/>
    <property type="project" value="InterPro"/>
</dbReference>
<dbReference type="EMBL" id="LXQA010461227">
    <property type="protein sequence ID" value="MCI53307.1"/>
    <property type="molecule type" value="Genomic_DNA"/>
</dbReference>
<keyword evidence="1" id="KW-0863">Zinc-finger</keyword>
<reference evidence="3 4" key="1">
    <citation type="journal article" date="2018" name="Front. Plant Sci.">
        <title>Red Clover (Trifolium pratense) and Zigzag Clover (T. medium) - A Picture of Genomic Similarities and Differences.</title>
        <authorList>
            <person name="Dluhosova J."/>
            <person name="Istvanek J."/>
            <person name="Nedelnik J."/>
            <person name="Repkova J."/>
        </authorList>
    </citation>
    <scope>NUCLEOTIDE SEQUENCE [LARGE SCALE GENOMIC DNA]</scope>
    <source>
        <strain evidence="4">cv. 10/8</strain>
        <tissue evidence="3">Leaf</tissue>
    </source>
</reference>
<dbReference type="Gene3D" id="4.10.60.10">
    <property type="entry name" value="Zinc finger, CCHC-type"/>
    <property type="match status" value="1"/>
</dbReference>
<dbReference type="SUPFAM" id="SSF57756">
    <property type="entry name" value="Retrovirus zinc finger-like domains"/>
    <property type="match status" value="1"/>
</dbReference>
<proteinExistence type="predicted"/>
<dbReference type="PANTHER" id="PTHR31286:SF99">
    <property type="entry name" value="DUF4283 DOMAIN-CONTAINING PROTEIN"/>
    <property type="match status" value="1"/>
</dbReference>
<dbReference type="SMART" id="SM00343">
    <property type="entry name" value="ZnF_C2HC"/>
    <property type="match status" value="1"/>
</dbReference>
<evidence type="ECO:0000256" key="1">
    <source>
        <dbReference type="PROSITE-ProRule" id="PRU00047"/>
    </source>
</evidence>
<protein>
    <recommendedName>
        <fullName evidence="2">CCHC-type domain-containing protein</fullName>
    </recommendedName>
</protein>
<dbReference type="PANTHER" id="PTHR31286">
    <property type="entry name" value="GLYCINE-RICH CELL WALL STRUCTURAL PROTEIN 1.8-LIKE"/>
    <property type="match status" value="1"/>
</dbReference>
<dbReference type="InterPro" id="IPR036875">
    <property type="entry name" value="Znf_CCHC_sf"/>
</dbReference>
<organism evidence="3 4">
    <name type="scientific">Trifolium medium</name>
    <dbReference type="NCBI Taxonomy" id="97028"/>
    <lineage>
        <taxon>Eukaryota</taxon>
        <taxon>Viridiplantae</taxon>
        <taxon>Streptophyta</taxon>
        <taxon>Embryophyta</taxon>
        <taxon>Tracheophyta</taxon>
        <taxon>Spermatophyta</taxon>
        <taxon>Magnoliopsida</taxon>
        <taxon>eudicotyledons</taxon>
        <taxon>Gunneridae</taxon>
        <taxon>Pentapetalae</taxon>
        <taxon>rosids</taxon>
        <taxon>fabids</taxon>
        <taxon>Fabales</taxon>
        <taxon>Fabaceae</taxon>
        <taxon>Papilionoideae</taxon>
        <taxon>50 kb inversion clade</taxon>
        <taxon>NPAAA clade</taxon>
        <taxon>Hologalegina</taxon>
        <taxon>IRL clade</taxon>
        <taxon>Trifolieae</taxon>
        <taxon>Trifolium</taxon>
    </lineage>
</organism>